<evidence type="ECO:0000256" key="4">
    <source>
        <dbReference type="SAM" id="MobiDB-lite"/>
    </source>
</evidence>
<dbReference type="Proteomes" id="UP000237105">
    <property type="component" value="Unassembled WGS sequence"/>
</dbReference>
<keyword evidence="2" id="KW-0805">Transcription regulation</keyword>
<name>A0A2P5AP44_PARAD</name>
<keyword evidence="1" id="KW-0678">Repressor</keyword>
<evidence type="ECO:0000313" key="5">
    <source>
        <dbReference type="EMBL" id="PON38335.1"/>
    </source>
</evidence>
<dbReference type="GO" id="GO:0003700">
    <property type="term" value="F:DNA-binding transcription factor activity"/>
    <property type="evidence" value="ECO:0007669"/>
    <property type="project" value="InterPro"/>
</dbReference>
<evidence type="ECO:0000256" key="1">
    <source>
        <dbReference type="ARBA" id="ARBA00022491"/>
    </source>
</evidence>
<dbReference type="InterPro" id="IPR014855">
    <property type="entry name" value="NOZZLE"/>
</dbReference>
<sequence length="386" mass="41589">MSSSLRLNMASDEWAPFQPETTMTKPELGTSSGAKTRGRKTRNKGGTCAQNNAKKQPQRGLGVAQLERLRLQERWKKMTEMPHQLHSPPPPLQTLNFPAAAPADHHHFLMSHYYYQNTAHHHDHQEPLESVPVQYGAGSYGVAVNGSVAAAQCHGGTGRCLGMVHHHHQKLGHVAASGFVCGSSSSPSSPAAGVMDHRSVMVDPHHHQYCYGRGNGIDINGAPSPDHMFHHHETSKELSSMPKMQPCFVTSDLCSKKKRFNGGNIGGDRGDHKCPEILQFGGLNVLGSNSEYHVPNSTGSDQLTLGLGTTAARSIITNEGVEVVAVHRKGNSVSGGVVLMEYEFFPAKNDSCSSTGSKKASVSLMPGGEASYFDMISNPVDLSLKL</sequence>
<organism evidence="5 6">
    <name type="scientific">Parasponia andersonii</name>
    <name type="common">Sponia andersonii</name>
    <dbReference type="NCBI Taxonomy" id="3476"/>
    <lineage>
        <taxon>Eukaryota</taxon>
        <taxon>Viridiplantae</taxon>
        <taxon>Streptophyta</taxon>
        <taxon>Embryophyta</taxon>
        <taxon>Tracheophyta</taxon>
        <taxon>Spermatophyta</taxon>
        <taxon>Magnoliopsida</taxon>
        <taxon>eudicotyledons</taxon>
        <taxon>Gunneridae</taxon>
        <taxon>Pentapetalae</taxon>
        <taxon>rosids</taxon>
        <taxon>fabids</taxon>
        <taxon>Rosales</taxon>
        <taxon>Cannabaceae</taxon>
        <taxon>Parasponia</taxon>
    </lineage>
</organism>
<accession>A0A2P5AP44</accession>
<dbReference type="PANTHER" id="PTHR33388:SF2">
    <property type="entry name" value="PROTEIN SPOROCYTELESS"/>
    <property type="match status" value="1"/>
</dbReference>
<protein>
    <submittedName>
        <fullName evidence="5">NOZZLE transcription factor</fullName>
    </submittedName>
</protein>
<evidence type="ECO:0000256" key="2">
    <source>
        <dbReference type="ARBA" id="ARBA00023015"/>
    </source>
</evidence>
<evidence type="ECO:0000313" key="6">
    <source>
        <dbReference type="Proteomes" id="UP000237105"/>
    </source>
</evidence>
<dbReference type="OrthoDB" id="1917522at2759"/>
<keyword evidence="3" id="KW-0804">Transcription</keyword>
<proteinExistence type="predicted"/>
<reference evidence="6" key="1">
    <citation type="submission" date="2016-06" db="EMBL/GenBank/DDBJ databases">
        <title>Parallel loss of symbiosis genes in relatives of nitrogen-fixing non-legume Parasponia.</title>
        <authorList>
            <person name="Van Velzen R."/>
            <person name="Holmer R."/>
            <person name="Bu F."/>
            <person name="Rutten L."/>
            <person name="Van Zeijl A."/>
            <person name="Liu W."/>
            <person name="Santuari L."/>
            <person name="Cao Q."/>
            <person name="Sharma T."/>
            <person name="Shen D."/>
            <person name="Roswanjaya Y."/>
            <person name="Wardhani T."/>
            <person name="Kalhor M.S."/>
            <person name="Jansen J."/>
            <person name="Van den Hoogen J."/>
            <person name="Gungor B."/>
            <person name="Hartog M."/>
            <person name="Hontelez J."/>
            <person name="Verver J."/>
            <person name="Yang W.-C."/>
            <person name="Schijlen E."/>
            <person name="Repin R."/>
            <person name="Schilthuizen M."/>
            <person name="Schranz E."/>
            <person name="Heidstra R."/>
            <person name="Miyata K."/>
            <person name="Fedorova E."/>
            <person name="Kohlen W."/>
            <person name="Bisseling T."/>
            <person name="Smit S."/>
            <person name="Geurts R."/>
        </authorList>
    </citation>
    <scope>NUCLEOTIDE SEQUENCE [LARGE SCALE GENOMIC DNA]</scope>
    <source>
        <strain evidence="6">cv. WU1-14</strain>
    </source>
</reference>
<dbReference type="InterPro" id="IPR040356">
    <property type="entry name" value="SPEAR"/>
</dbReference>
<feature type="compositionally biased region" description="Polar residues" evidence="4">
    <location>
        <begin position="19"/>
        <end position="34"/>
    </location>
</feature>
<dbReference type="Pfam" id="PF08744">
    <property type="entry name" value="NOZZLE"/>
    <property type="match status" value="1"/>
</dbReference>
<comment type="caution">
    <text evidence="5">The sequence shown here is derived from an EMBL/GenBank/DDBJ whole genome shotgun (WGS) entry which is preliminary data.</text>
</comment>
<gene>
    <name evidence="5" type="ORF">PanWU01x14_313260</name>
</gene>
<evidence type="ECO:0000256" key="3">
    <source>
        <dbReference type="ARBA" id="ARBA00023163"/>
    </source>
</evidence>
<dbReference type="AlphaFoldDB" id="A0A2P5AP44"/>
<dbReference type="EMBL" id="JXTB01000498">
    <property type="protein sequence ID" value="PON38335.1"/>
    <property type="molecule type" value="Genomic_DNA"/>
</dbReference>
<keyword evidence="6" id="KW-1185">Reference proteome</keyword>
<feature type="region of interest" description="Disordered" evidence="4">
    <location>
        <begin position="1"/>
        <end position="60"/>
    </location>
</feature>
<dbReference type="STRING" id="3476.A0A2P5AP44"/>
<dbReference type="PANTHER" id="PTHR33388">
    <property type="entry name" value="OS01G0212500 PROTEIN"/>
    <property type="match status" value="1"/>
</dbReference>